<sequence length="256" mass="27230">MLRSESGGVFVQAVHGAVIPLAVPRVLAALSAGTSGGEGDGLVFRNPLSQIADMLMSFSDEAIETLEASVLLAAVPVSSDDPEGRYMHLWTICSLSALAPGNRGSETPFMGRESLDRSFVIARKSTRGLAIIAYLAINNVRSGTFVVPVSKDGHVDILLRTPMRSDILNSEFLPDRKLSAIVRLIDIEVFAAESGNQEGLRAALEAYLASTAEPEVEALVQIIGDHRTIIGSILIEFNDRGLSADKRSGTIVGGQD</sequence>
<name>A0AAE0K0L4_9PEZI</name>
<evidence type="ECO:0000313" key="2">
    <source>
        <dbReference type="Proteomes" id="UP001285441"/>
    </source>
</evidence>
<dbReference type="EMBL" id="JAULSW010000011">
    <property type="protein sequence ID" value="KAK3367809.1"/>
    <property type="molecule type" value="Genomic_DNA"/>
</dbReference>
<evidence type="ECO:0000313" key="1">
    <source>
        <dbReference type="EMBL" id="KAK3367809.1"/>
    </source>
</evidence>
<protein>
    <submittedName>
        <fullName evidence="1">Uncharacterized protein</fullName>
    </submittedName>
</protein>
<reference evidence="1" key="2">
    <citation type="submission" date="2023-06" db="EMBL/GenBank/DDBJ databases">
        <authorList>
            <consortium name="Lawrence Berkeley National Laboratory"/>
            <person name="Haridas S."/>
            <person name="Hensen N."/>
            <person name="Bonometti L."/>
            <person name="Westerberg I."/>
            <person name="Brannstrom I.O."/>
            <person name="Guillou S."/>
            <person name="Cros-Aarteil S."/>
            <person name="Calhoun S."/>
            <person name="Kuo A."/>
            <person name="Mondo S."/>
            <person name="Pangilinan J."/>
            <person name="Riley R."/>
            <person name="LaButti K."/>
            <person name="Andreopoulos B."/>
            <person name="Lipzen A."/>
            <person name="Chen C."/>
            <person name="Yanf M."/>
            <person name="Daum C."/>
            <person name="Ng V."/>
            <person name="Clum A."/>
            <person name="Steindorff A."/>
            <person name="Ohm R."/>
            <person name="Martin F."/>
            <person name="Silar P."/>
            <person name="Natvig D."/>
            <person name="Lalanne C."/>
            <person name="Gautier V."/>
            <person name="Ament-velasquez S.L."/>
            <person name="Kruys A."/>
            <person name="Hutchinson M.I."/>
            <person name="Powell A.J."/>
            <person name="Barry K."/>
            <person name="Miller A.N."/>
            <person name="Grigoriev I.V."/>
            <person name="Debuchy R."/>
            <person name="Gladieux P."/>
            <person name="Thoren M.H."/>
            <person name="Johannesson H."/>
        </authorList>
    </citation>
    <scope>NUCLEOTIDE SEQUENCE</scope>
    <source>
        <strain evidence="1">CBS 232.78</strain>
    </source>
</reference>
<accession>A0AAE0K0L4</accession>
<reference evidence="1" key="1">
    <citation type="journal article" date="2023" name="Mol. Phylogenet. Evol.">
        <title>Genome-scale phylogeny and comparative genomics of the fungal order Sordariales.</title>
        <authorList>
            <person name="Hensen N."/>
            <person name="Bonometti L."/>
            <person name="Westerberg I."/>
            <person name="Brannstrom I.O."/>
            <person name="Guillou S."/>
            <person name="Cros-Aarteil S."/>
            <person name="Calhoun S."/>
            <person name="Haridas S."/>
            <person name="Kuo A."/>
            <person name="Mondo S."/>
            <person name="Pangilinan J."/>
            <person name="Riley R."/>
            <person name="LaButti K."/>
            <person name="Andreopoulos B."/>
            <person name="Lipzen A."/>
            <person name="Chen C."/>
            <person name="Yan M."/>
            <person name="Daum C."/>
            <person name="Ng V."/>
            <person name="Clum A."/>
            <person name="Steindorff A."/>
            <person name="Ohm R.A."/>
            <person name="Martin F."/>
            <person name="Silar P."/>
            <person name="Natvig D.O."/>
            <person name="Lalanne C."/>
            <person name="Gautier V."/>
            <person name="Ament-Velasquez S.L."/>
            <person name="Kruys A."/>
            <person name="Hutchinson M.I."/>
            <person name="Powell A.J."/>
            <person name="Barry K."/>
            <person name="Miller A.N."/>
            <person name="Grigoriev I.V."/>
            <person name="Debuchy R."/>
            <person name="Gladieux P."/>
            <person name="Hiltunen Thoren M."/>
            <person name="Johannesson H."/>
        </authorList>
    </citation>
    <scope>NUCLEOTIDE SEQUENCE</scope>
    <source>
        <strain evidence="1">CBS 232.78</strain>
    </source>
</reference>
<proteinExistence type="predicted"/>
<keyword evidence="2" id="KW-1185">Reference proteome</keyword>
<dbReference type="AlphaFoldDB" id="A0AAE0K0L4"/>
<organism evidence="1 2">
    <name type="scientific">Podospora didyma</name>
    <dbReference type="NCBI Taxonomy" id="330526"/>
    <lineage>
        <taxon>Eukaryota</taxon>
        <taxon>Fungi</taxon>
        <taxon>Dikarya</taxon>
        <taxon>Ascomycota</taxon>
        <taxon>Pezizomycotina</taxon>
        <taxon>Sordariomycetes</taxon>
        <taxon>Sordariomycetidae</taxon>
        <taxon>Sordariales</taxon>
        <taxon>Podosporaceae</taxon>
        <taxon>Podospora</taxon>
    </lineage>
</organism>
<gene>
    <name evidence="1" type="ORF">B0H63DRAFT_535911</name>
</gene>
<dbReference type="Proteomes" id="UP001285441">
    <property type="component" value="Unassembled WGS sequence"/>
</dbReference>
<comment type="caution">
    <text evidence="1">The sequence shown here is derived from an EMBL/GenBank/DDBJ whole genome shotgun (WGS) entry which is preliminary data.</text>
</comment>